<evidence type="ECO:0000256" key="8">
    <source>
        <dbReference type="ARBA" id="ARBA00023235"/>
    </source>
</evidence>
<dbReference type="EMBL" id="CU468131">
    <property type="protein sequence ID" value="CAO94875.1"/>
    <property type="molecule type" value="Genomic_DNA"/>
</dbReference>
<dbReference type="SUPFAM" id="SSF57783">
    <property type="entry name" value="Zinc beta-ribbon"/>
    <property type="match status" value="1"/>
</dbReference>
<dbReference type="AlphaFoldDB" id="B2VAY6"/>
<evidence type="ECO:0000256" key="1">
    <source>
        <dbReference type="ARBA" id="ARBA00000213"/>
    </source>
</evidence>
<comment type="similarity">
    <text evidence="2">Belongs to the type IA topoisomerase family.</text>
</comment>
<dbReference type="Gene3D" id="3.30.65.10">
    <property type="entry name" value="Bacterial Topoisomerase I, domain 1"/>
    <property type="match status" value="1"/>
</dbReference>
<dbReference type="KEGG" id="eta:ETA_pET490330"/>
<dbReference type="PANTHER" id="PTHR11390:SF21">
    <property type="entry name" value="DNA TOPOISOMERASE 3-ALPHA"/>
    <property type="match status" value="1"/>
</dbReference>
<evidence type="ECO:0000256" key="9">
    <source>
        <dbReference type="ARBA" id="ARBA00030003"/>
    </source>
</evidence>
<accession>B2VAY6</accession>
<dbReference type="Pfam" id="PF01131">
    <property type="entry name" value="Topoisom_bac"/>
    <property type="match status" value="1"/>
</dbReference>
<name>B2VAY6_ERWT9</name>
<reference evidence="15 16" key="1">
    <citation type="journal article" date="2008" name="Environ. Microbiol.">
        <title>The genome of Erwinia tasmaniensis strain Et1/99, a non-pathogenic bacterium in the genus Erwinia.</title>
        <authorList>
            <person name="Kube M."/>
            <person name="Migdoll A.M."/>
            <person name="Mueller I."/>
            <person name="Kuhl H."/>
            <person name="Beck A."/>
            <person name="Reinhardt R."/>
            <person name="Geider K."/>
        </authorList>
    </citation>
    <scope>NUCLEOTIDE SEQUENCE [LARGE SCALE GENOMIC DNA]</scope>
    <source>
        <strain evidence="16">DSM 17950 / CFBP 7177 / CIP 109463 / NCPPB 4357 / Et1/99</strain>
        <plasmid evidence="16">pET49</plasmid>
    </source>
</reference>
<dbReference type="GO" id="GO:0003677">
    <property type="term" value="F:DNA binding"/>
    <property type="evidence" value="ECO:0007669"/>
    <property type="project" value="UniProtKB-KW"/>
</dbReference>
<dbReference type="PANTHER" id="PTHR11390">
    <property type="entry name" value="PROKARYOTIC DNA TOPOISOMERASE"/>
    <property type="match status" value="1"/>
</dbReference>
<evidence type="ECO:0000313" key="16">
    <source>
        <dbReference type="Proteomes" id="UP000001726"/>
    </source>
</evidence>
<evidence type="ECO:0000256" key="2">
    <source>
        <dbReference type="ARBA" id="ARBA00009446"/>
    </source>
</evidence>
<dbReference type="Gene3D" id="1.10.290.10">
    <property type="entry name" value="Topoisomerase I, domain 4"/>
    <property type="match status" value="1"/>
</dbReference>
<dbReference type="InterPro" id="IPR013825">
    <property type="entry name" value="Topo_IA_cen_sub2"/>
</dbReference>
<geneLocation type="plasmid" evidence="15 16">
    <name>pET49</name>
</geneLocation>
<dbReference type="InterPro" id="IPR013824">
    <property type="entry name" value="Topo_IA_cen_sub1"/>
</dbReference>
<dbReference type="SMART" id="SM00437">
    <property type="entry name" value="TOP1Ac"/>
    <property type="match status" value="1"/>
</dbReference>
<comment type="catalytic activity">
    <reaction evidence="1">
        <text>ATP-independent breakage of single-stranded DNA, followed by passage and rejoining.</text>
        <dbReference type="EC" id="5.6.2.1"/>
    </reaction>
</comment>
<dbReference type="GO" id="GO:0046872">
    <property type="term" value="F:metal ion binding"/>
    <property type="evidence" value="ECO:0007669"/>
    <property type="project" value="UniProtKB-KW"/>
</dbReference>
<evidence type="ECO:0000256" key="12">
    <source>
        <dbReference type="ARBA" id="ARBA00032877"/>
    </source>
</evidence>
<dbReference type="InterPro" id="IPR000380">
    <property type="entry name" value="Topo_IA"/>
</dbReference>
<dbReference type="InterPro" id="IPR023405">
    <property type="entry name" value="Topo_IA_core_domain"/>
</dbReference>
<dbReference type="EC" id="5.6.2.1" evidence="3"/>
<evidence type="ECO:0000256" key="5">
    <source>
        <dbReference type="ARBA" id="ARBA00022842"/>
    </source>
</evidence>
<dbReference type="Proteomes" id="UP000001726">
    <property type="component" value="Plasmid pET49"/>
</dbReference>
<keyword evidence="16" id="KW-1185">Reference proteome</keyword>
<dbReference type="InterPro" id="IPR005738">
    <property type="entry name" value="TopoIII"/>
</dbReference>
<dbReference type="PROSITE" id="PS52039">
    <property type="entry name" value="TOPO_IA_2"/>
    <property type="match status" value="1"/>
</dbReference>
<dbReference type="PROSITE" id="PS00396">
    <property type="entry name" value="TOPO_IA_1"/>
    <property type="match status" value="1"/>
</dbReference>
<dbReference type="GO" id="GO:0006310">
    <property type="term" value="P:DNA recombination"/>
    <property type="evidence" value="ECO:0007669"/>
    <property type="project" value="TreeGrafter"/>
</dbReference>
<dbReference type="InterPro" id="IPR013826">
    <property type="entry name" value="Topo_IA_cen_sub3"/>
</dbReference>
<evidence type="ECO:0000256" key="6">
    <source>
        <dbReference type="ARBA" id="ARBA00023029"/>
    </source>
</evidence>
<dbReference type="CDD" id="cd03362">
    <property type="entry name" value="TOPRIM_TopoIA_TopoIII"/>
    <property type="match status" value="1"/>
</dbReference>
<sequence length="753" mass="83532">MRLFIAEKPSLAKAIFEGLGGNPSTEKKNGYFQHGTDAVTWCVGHMLELFDPQDYDAKYGKWNFSDLPIKTVFPPKLKIKPQTASQTNILLSLIKDATTIVHAGDPDEEGCLLVDELLDYCGNKKPVERLLIVDLNLAPVQKALANMQHNVNFRGMTNSALARAIADQGFGYNLTRGFTLKGREKGYEGVLNVGRVQSATLGLINDRTLANQNHTVSYYYDVYGGIDINDHTVKAKYQVVESDQVDDKKRLISEAQAKHIAERIKDKKAVVTVVTTKPEHTAPPMPLDLGSLQIICAKKYGYSADETLDILQKLYETHKLVSYPRTNCSYLSDEHFYQALDTAKAIGQTMPELLGAVNGMNKDQRHKAFNTKKIEGEAHHALLPTQKNGANISLSPKERYVYNIIAIRFISLFYSDSVRNKTKVHFDIDKDTFTATQSVLVSKGWEVLGKTQDNDDEDKPDTTVITGLDLSTLKFSDTGMCENSEVDKKKTEPPKYFTESTLIAAMKNAGRFVKDPVLRKALDDKEGGGTLGTEATRAGILAKLAANTGLITIEKIKGYSEKIWKTTKQGQELCSKFPDEITQPDISAIWAEKQALIKAGEMSVAEFASFNDEYIKVIIDDLDKNGLNISANTHACPDCQKPMRKIKGANGEFWACSGFRADPQCKKTLPDFKGEPDFEGKGKAAAESKKAKDTKATTCPNCQKQLKRMKSKKAEGEFYWACAGVFDKSCVSFFPEVKGKPEIKKKAEAKKKS</sequence>
<keyword evidence="15" id="KW-0614">Plasmid</keyword>
<dbReference type="RefSeq" id="WP_012443232.1">
    <property type="nucleotide sequence ID" value="NC_010697.1"/>
</dbReference>
<protein>
    <recommendedName>
        <fullName evidence="3">DNA topoisomerase</fullName>
        <ecNumber evidence="3">5.6.2.1</ecNumber>
    </recommendedName>
    <alternativeName>
        <fullName evidence="12">Omega-protein</fullName>
    </alternativeName>
    <alternativeName>
        <fullName evidence="11">Relaxing enzyme</fullName>
    </alternativeName>
    <alternativeName>
        <fullName evidence="9">Swivelase</fullName>
    </alternativeName>
    <alternativeName>
        <fullName evidence="10">Untwisting enzyme</fullName>
    </alternativeName>
</protein>
<feature type="domain" description="Toprim" evidence="13">
    <location>
        <begin position="1"/>
        <end position="136"/>
    </location>
</feature>
<evidence type="ECO:0000256" key="7">
    <source>
        <dbReference type="ARBA" id="ARBA00023125"/>
    </source>
</evidence>
<keyword evidence="6" id="KW-0799">Topoisomerase</keyword>
<dbReference type="HOGENOM" id="CLU_002929_5_2_6"/>
<dbReference type="InterPro" id="IPR013497">
    <property type="entry name" value="Topo_IA_cen"/>
</dbReference>
<dbReference type="SMART" id="SM00436">
    <property type="entry name" value="TOP1Bc"/>
    <property type="match status" value="1"/>
</dbReference>
<dbReference type="Gene3D" id="3.40.50.140">
    <property type="match status" value="1"/>
</dbReference>
<dbReference type="Pfam" id="PF01751">
    <property type="entry name" value="Toprim"/>
    <property type="match status" value="1"/>
</dbReference>
<organism evidence="15 16">
    <name type="scientific">Erwinia tasmaniensis (strain DSM 17950 / CFBP 7177 / CIP 109463 / NCPPB 4357 / Et1/99)</name>
    <dbReference type="NCBI Taxonomy" id="465817"/>
    <lineage>
        <taxon>Bacteria</taxon>
        <taxon>Pseudomonadati</taxon>
        <taxon>Pseudomonadota</taxon>
        <taxon>Gammaproteobacteria</taxon>
        <taxon>Enterobacterales</taxon>
        <taxon>Erwiniaceae</taxon>
        <taxon>Erwinia</taxon>
    </lineage>
</organism>
<dbReference type="Gene3D" id="1.10.460.10">
    <property type="entry name" value="Topoisomerase I, domain 2"/>
    <property type="match status" value="1"/>
</dbReference>
<evidence type="ECO:0000256" key="10">
    <source>
        <dbReference type="ARBA" id="ARBA00031985"/>
    </source>
</evidence>
<evidence type="ECO:0000259" key="13">
    <source>
        <dbReference type="PROSITE" id="PS50880"/>
    </source>
</evidence>
<dbReference type="PROSITE" id="PS50880">
    <property type="entry name" value="TOPRIM"/>
    <property type="match status" value="1"/>
</dbReference>
<evidence type="ECO:0000256" key="3">
    <source>
        <dbReference type="ARBA" id="ARBA00012891"/>
    </source>
</evidence>
<dbReference type="Gene3D" id="2.70.20.10">
    <property type="entry name" value="Topoisomerase I, domain 3"/>
    <property type="match status" value="1"/>
</dbReference>
<evidence type="ECO:0000313" key="15">
    <source>
        <dbReference type="EMBL" id="CAO94875.1"/>
    </source>
</evidence>
<dbReference type="InterPro" id="IPR003601">
    <property type="entry name" value="Topo_IA_2"/>
</dbReference>
<keyword evidence="5" id="KW-0460">Magnesium</keyword>
<dbReference type="GO" id="GO:0006281">
    <property type="term" value="P:DNA repair"/>
    <property type="evidence" value="ECO:0007669"/>
    <property type="project" value="TreeGrafter"/>
</dbReference>
<evidence type="ECO:0000256" key="4">
    <source>
        <dbReference type="ARBA" id="ARBA00022723"/>
    </source>
</evidence>
<keyword evidence="4" id="KW-0479">Metal-binding</keyword>
<evidence type="ECO:0000256" key="11">
    <source>
        <dbReference type="ARBA" id="ARBA00032235"/>
    </source>
</evidence>
<dbReference type="SMART" id="SM00493">
    <property type="entry name" value="TOPRIM"/>
    <property type="match status" value="1"/>
</dbReference>
<feature type="domain" description="Topo IA-type catalytic" evidence="14">
    <location>
        <begin position="153"/>
        <end position="619"/>
    </location>
</feature>
<dbReference type="InterPro" id="IPR006171">
    <property type="entry name" value="TOPRIM_dom"/>
</dbReference>
<dbReference type="GO" id="GO:0043597">
    <property type="term" value="C:cytoplasmic replication fork"/>
    <property type="evidence" value="ECO:0007669"/>
    <property type="project" value="TreeGrafter"/>
</dbReference>
<dbReference type="GO" id="GO:0006265">
    <property type="term" value="P:DNA topological change"/>
    <property type="evidence" value="ECO:0007669"/>
    <property type="project" value="InterPro"/>
</dbReference>
<dbReference type="InterPro" id="IPR003602">
    <property type="entry name" value="Topo_IA_DNA-bd_dom"/>
</dbReference>
<dbReference type="InterPro" id="IPR034144">
    <property type="entry name" value="TOPRIM_TopoIII"/>
</dbReference>
<dbReference type="InterPro" id="IPR023406">
    <property type="entry name" value="Topo_IA_AS"/>
</dbReference>
<dbReference type="OrthoDB" id="9803554at2"/>
<keyword evidence="8" id="KW-0413">Isomerase</keyword>
<dbReference type="SUPFAM" id="SSF56712">
    <property type="entry name" value="Prokaryotic type I DNA topoisomerase"/>
    <property type="match status" value="1"/>
</dbReference>
<dbReference type="NCBIfam" id="NF005829">
    <property type="entry name" value="PRK07726.1"/>
    <property type="match status" value="1"/>
</dbReference>
<proteinExistence type="inferred from homology"/>
<dbReference type="PRINTS" id="PR00417">
    <property type="entry name" value="PRTPISMRASEI"/>
</dbReference>
<keyword evidence="7" id="KW-0238">DNA-binding</keyword>
<evidence type="ECO:0000259" key="14">
    <source>
        <dbReference type="PROSITE" id="PS52039"/>
    </source>
</evidence>
<dbReference type="NCBIfam" id="TIGR01056">
    <property type="entry name" value="topB"/>
    <property type="match status" value="1"/>
</dbReference>
<dbReference type="GO" id="GO:0003917">
    <property type="term" value="F:DNA topoisomerase type I (single strand cut, ATP-independent) activity"/>
    <property type="evidence" value="ECO:0007669"/>
    <property type="project" value="UniProtKB-EC"/>
</dbReference>
<gene>
    <name evidence="15" type="primary">topA</name>
    <name evidence="15" type="ordered locus">ETA_pET490330</name>
</gene>